<dbReference type="InterPro" id="IPR004870">
    <property type="entry name" value="Nucleoporin_Nup155"/>
</dbReference>
<evidence type="ECO:0000256" key="7">
    <source>
        <dbReference type="ARBA" id="ARBA00022927"/>
    </source>
</evidence>
<dbReference type="HOGENOM" id="CLU_000429_0_1_1"/>
<feature type="region of interest" description="Disordered" evidence="12">
    <location>
        <begin position="1"/>
        <end position="75"/>
    </location>
</feature>
<organism evidence="15 16">
    <name type="scientific">Cladophialophora immunda</name>
    <dbReference type="NCBI Taxonomy" id="569365"/>
    <lineage>
        <taxon>Eukaryota</taxon>
        <taxon>Fungi</taxon>
        <taxon>Dikarya</taxon>
        <taxon>Ascomycota</taxon>
        <taxon>Pezizomycotina</taxon>
        <taxon>Eurotiomycetes</taxon>
        <taxon>Chaetothyriomycetidae</taxon>
        <taxon>Chaetothyriales</taxon>
        <taxon>Herpotrichiellaceae</taxon>
        <taxon>Cladophialophora</taxon>
    </lineage>
</organism>
<evidence type="ECO:0000256" key="1">
    <source>
        <dbReference type="ARBA" id="ARBA00004335"/>
    </source>
</evidence>
<dbReference type="Gene3D" id="1.25.40.450">
    <property type="entry name" value="Nucleoporin, helical domain, N-terminal subdomain"/>
    <property type="match status" value="1"/>
</dbReference>
<dbReference type="GO" id="GO:0031965">
    <property type="term" value="C:nuclear membrane"/>
    <property type="evidence" value="ECO:0007669"/>
    <property type="project" value="UniProtKB-SubCell"/>
</dbReference>
<dbReference type="OrthoDB" id="338970at2759"/>
<name>A0A0D2CP08_9EURO</name>
<keyword evidence="6" id="KW-0509">mRNA transport</keyword>
<sequence>MGSVIAQTPVRPVPGIWPQTPAARPPAIPAPSFQSPSTPISRPALIPSQPSTSLITTNPSEAPVQASMRPPEALEPVERAARTINESLASESRFPEVDSYLSQGYSADYDIQSSTTWAPFQRAGFYRIPDEIFEQYNNAQLTTSMGLFAELRYAWTTIDNALYMWDYSAPRPELLGFEGQSHSILAVKLAVPRPGVFLPNIKHVIVIATTADIFLLGLGTESGSGGSSALSLFQTGMSVSVRGLDVSVIASSAKTGRIFFGGRTDNDIYELTYQQEDRWFASRCAKICHTSGATKSLTWTFSSFAHGQREHVEQIVVDDSRDLLYTLSSASNIRVFHIKPEGGLPLLVTKPASEIYDNIGHIINQSESLNNRVKIVSISALPASEASRYHLVAITATGYRIYLSAKSATSYSYGSSTRSSAPISVQAQHVKVPPVSPNPGHSSTWGTDSSSDVHQPIKTLTTTRLAARYPPGYFFCFTARDANSPTDQLFISAPDAGRLLRSSEPGQTSRTSESAIWLSLGSRAEDVGLVIPYSAPIPNPIGYGNDLAVQFDKAIPEIAILTNTGIHIIRRRRLVDIFAALSSQGGGPEGFQHEVSNLIRAYGRTETLATALAVACGQGVEDTGSAQSVRVNDPEVLELARKTFIEYGGKPSINQNSITDRSVPLIDAVRPSPRHAAIALYLSRLLRSTWKNVIAVESTTPAGYQINPAVPLKKLRDVQESLSALQRFFQTNRSFIKGLSGPDDLSATSTKDDEIALQGEHRALHSLVKFTSDTIEGLSFILVLFEEKVAEIVPLLPEVSRPEMPKLTFEELFTTKKGYELAKELVKAIVNRNIAKGSNVETVAEALRRKCGSFCSADDVVIFKAQEQLRRAAEAGPDNDSSRNLLNESLKLFEKVAHSLPHDYLESAVKQYTDLQFFAGAIQLVLRVAHEKDKANEALSWMAEGRPEPDARKARFDLRSQCYDLIHAVIVAVDKTTEQGPSFVDGHPTLAATRRNEAYDVISRSKDEAFLTNLYDWYLQQGWYDRLLATESPFIVTYLQRKSTEDILYADLLWKYYSQTNQFSEAAKIQLQLARSSFPLSLEKRIEYLSRARANASTYTPGGSRKTKQQLLQEITELLDIATIQDEVLQRLRDDYRLGPERRQEVLDQVNGQILDINTLFNNYADNAGYYDLCLLIYQVADHRDPAQIKQTWQQLLQSVHDKVQEEGQIQPFEAIADEVRSLGSKLRVSETTFPVHTLLPILEKYSFEHQRNVAPAHWVVDIFLSLEIPCERLFEILELMFFSGDPPFVGSNRKYIASELVYVVGRWFHDSTRAGSVIFGSEVAATRVQETMQALLQQGRAAGLDEETTRVAREVVERVGRLLG</sequence>
<dbReference type="GO" id="GO:0036228">
    <property type="term" value="P:protein localization to nuclear inner membrane"/>
    <property type="evidence" value="ECO:0007669"/>
    <property type="project" value="TreeGrafter"/>
</dbReference>
<dbReference type="GO" id="GO:0017056">
    <property type="term" value="F:structural constituent of nuclear pore"/>
    <property type="evidence" value="ECO:0007669"/>
    <property type="project" value="InterPro"/>
</dbReference>
<dbReference type="GO" id="GO:0006405">
    <property type="term" value="P:RNA export from nucleus"/>
    <property type="evidence" value="ECO:0007669"/>
    <property type="project" value="TreeGrafter"/>
</dbReference>
<keyword evidence="16" id="KW-1185">Reference proteome</keyword>
<feature type="compositionally biased region" description="Polar residues" evidence="12">
    <location>
        <begin position="48"/>
        <end position="60"/>
    </location>
</feature>
<dbReference type="Gene3D" id="1.20.58.1780">
    <property type="match status" value="1"/>
</dbReference>
<evidence type="ECO:0000256" key="6">
    <source>
        <dbReference type="ARBA" id="ARBA00022816"/>
    </source>
</evidence>
<evidence type="ECO:0000259" key="14">
    <source>
        <dbReference type="Pfam" id="PF08801"/>
    </source>
</evidence>
<evidence type="ECO:0000313" key="15">
    <source>
        <dbReference type="EMBL" id="KIW32943.1"/>
    </source>
</evidence>
<dbReference type="Gene3D" id="1.20.120.1880">
    <property type="entry name" value="Nucleoporin, helical C-terminal domain"/>
    <property type="match status" value="1"/>
</dbReference>
<evidence type="ECO:0008006" key="17">
    <source>
        <dbReference type="Google" id="ProtNLM"/>
    </source>
</evidence>
<keyword evidence="10" id="KW-0472">Membrane</keyword>
<dbReference type="VEuPathDB" id="FungiDB:PV07_04453"/>
<dbReference type="InterPro" id="IPR042533">
    <property type="entry name" value="Nucleoporin_Nup155_C_1"/>
</dbReference>
<dbReference type="FunFam" id="1.25.40.440:FF:000001">
    <property type="entry name" value="Nuclear pore complex subunit"/>
    <property type="match status" value="1"/>
</dbReference>
<dbReference type="FunFam" id="1.20.58.1780:FF:000003">
    <property type="entry name" value="Non-repetitive nucleoporin, putative"/>
    <property type="match status" value="1"/>
</dbReference>
<dbReference type="InterPro" id="IPR042537">
    <property type="entry name" value="Nucleoporin_Nup155_C_2"/>
</dbReference>
<gene>
    <name evidence="15" type="ORF">PV07_04453</name>
</gene>
<evidence type="ECO:0000256" key="10">
    <source>
        <dbReference type="ARBA" id="ARBA00023136"/>
    </source>
</evidence>
<keyword evidence="5" id="KW-0813">Transport</keyword>
<reference evidence="15 16" key="1">
    <citation type="submission" date="2015-01" db="EMBL/GenBank/DDBJ databases">
        <title>The Genome Sequence of Cladophialophora immunda CBS83496.</title>
        <authorList>
            <consortium name="The Broad Institute Genomics Platform"/>
            <person name="Cuomo C."/>
            <person name="de Hoog S."/>
            <person name="Gorbushina A."/>
            <person name="Stielow B."/>
            <person name="Teixiera M."/>
            <person name="Abouelleil A."/>
            <person name="Chapman S.B."/>
            <person name="Priest M."/>
            <person name="Young S.K."/>
            <person name="Wortman J."/>
            <person name="Nusbaum C."/>
            <person name="Birren B."/>
        </authorList>
    </citation>
    <scope>NUCLEOTIDE SEQUENCE [LARGE SCALE GENOMIC DNA]</scope>
    <source>
        <strain evidence="15 16">CBS 83496</strain>
    </source>
</reference>
<dbReference type="STRING" id="569365.A0A0D2CP08"/>
<dbReference type="GeneID" id="27343647"/>
<keyword evidence="7" id="KW-0653">Protein transport</keyword>
<dbReference type="Proteomes" id="UP000054466">
    <property type="component" value="Unassembled WGS sequence"/>
</dbReference>
<dbReference type="PANTHER" id="PTHR10350">
    <property type="entry name" value="NUCLEAR PORE COMPLEX PROTEIN NUP155"/>
    <property type="match status" value="1"/>
</dbReference>
<dbReference type="EMBL" id="KN847041">
    <property type="protein sequence ID" value="KIW32943.1"/>
    <property type="molecule type" value="Genomic_DNA"/>
</dbReference>
<dbReference type="GO" id="GO:0006606">
    <property type="term" value="P:protein import into nucleus"/>
    <property type="evidence" value="ECO:0007669"/>
    <property type="project" value="TreeGrafter"/>
</dbReference>
<evidence type="ECO:0000259" key="13">
    <source>
        <dbReference type="Pfam" id="PF03177"/>
    </source>
</evidence>
<dbReference type="RefSeq" id="XP_016253159.1">
    <property type="nucleotide sequence ID" value="XM_016391257.1"/>
</dbReference>
<comment type="subcellular location">
    <subcellularLocation>
        <location evidence="1">Nucleus membrane</location>
        <topology evidence="1">Peripheral membrane protein</topology>
        <orientation evidence="1">Cytoplasmic side</orientation>
    </subcellularLocation>
    <subcellularLocation>
        <location evidence="3">Nucleus membrane</location>
        <topology evidence="3">Peripheral membrane protein</topology>
        <orientation evidence="3">Nucleoplasmic side</orientation>
    </subcellularLocation>
    <subcellularLocation>
        <location evidence="2">Nucleus</location>
        <location evidence="2">Nuclear pore complex</location>
    </subcellularLocation>
</comment>
<evidence type="ECO:0000256" key="8">
    <source>
        <dbReference type="ARBA" id="ARBA00023010"/>
    </source>
</evidence>
<dbReference type="Pfam" id="PF08801">
    <property type="entry name" value="Nucleoporin_N"/>
    <property type="match status" value="1"/>
</dbReference>
<dbReference type="InterPro" id="IPR007187">
    <property type="entry name" value="Nucleoporin_Nup133/Nup155_C"/>
</dbReference>
<evidence type="ECO:0000256" key="4">
    <source>
        <dbReference type="ARBA" id="ARBA00007373"/>
    </source>
</evidence>
<evidence type="ECO:0000256" key="12">
    <source>
        <dbReference type="SAM" id="MobiDB-lite"/>
    </source>
</evidence>
<feature type="region of interest" description="Disordered" evidence="12">
    <location>
        <begin position="432"/>
        <end position="453"/>
    </location>
</feature>
<dbReference type="FunFam" id="1.20.120.1880:FF:000004">
    <property type="entry name" value="Non-repetitive nucleoporin, putative"/>
    <property type="match status" value="1"/>
</dbReference>
<evidence type="ECO:0000256" key="2">
    <source>
        <dbReference type="ARBA" id="ARBA00004567"/>
    </source>
</evidence>
<feature type="domain" description="Nucleoporin Nup133/Nup155-like N-terminal" evidence="14">
    <location>
        <begin position="118"/>
        <end position="568"/>
    </location>
</feature>
<evidence type="ECO:0000256" key="11">
    <source>
        <dbReference type="ARBA" id="ARBA00023242"/>
    </source>
</evidence>
<dbReference type="GO" id="GO:0044611">
    <property type="term" value="C:nuclear pore inner ring"/>
    <property type="evidence" value="ECO:0007669"/>
    <property type="project" value="TreeGrafter"/>
</dbReference>
<keyword evidence="8" id="KW-0811">Translocation</keyword>
<protein>
    <recommendedName>
        <fullName evidence="17">Nucleoporin Nup133/Nup155-like N-terminal domain-containing protein</fullName>
    </recommendedName>
</protein>
<evidence type="ECO:0000256" key="3">
    <source>
        <dbReference type="ARBA" id="ARBA00004620"/>
    </source>
</evidence>
<dbReference type="FunFam" id="1.25.40.450:FF:000002">
    <property type="entry name" value="Putative non-repetitive nucleoporin"/>
    <property type="match status" value="1"/>
</dbReference>
<evidence type="ECO:0000256" key="5">
    <source>
        <dbReference type="ARBA" id="ARBA00022448"/>
    </source>
</evidence>
<dbReference type="GO" id="GO:0051028">
    <property type="term" value="P:mRNA transport"/>
    <property type="evidence" value="ECO:0007669"/>
    <property type="project" value="UniProtKB-KW"/>
</dbReference>
<dbReference type="Pfam" id="PF03177">
    <property type="entry name" value="Nucleoporin_C"/>
    <property type="match status" value="1"/>
</dbReference>
<dbReference type="InterPro" id="IPR014908">
    <property type="entry name" value="Nucleoporin_Nup133/Nup155_N"/>
</dbReference>
<keyword evidence="9" id="KW-0906">Nuclear pore complex</keyword>
<comment type="similarity">
    <text evidence="4">Belongs to the non-repetitive/WGA-negative nucleoporin family.</text>
</comment>
<dbReference type="GO" id="GO:0051292">
    <property type="term" value="P:nuclear pore complex assembly"/>
    <property type="evidence" value="ECO:0007669"/>
    <property type="project" value="UniProtKB-ARBA"/>
</dbReference>
<evidence type="ECO:0000256" key="9">
    <source>
        <dbReference type="ARBA" id="ARBA00023132"/>
    </source>
</evidence>
<evidence type="ECO:0000313" key="16">
    <source>
        <dbReference type="Proteomes" id="UP000054466"/>
    </source>
</evidence>
<dbReference type="PANTHER" id="PTHR10350:SF6">
    <property type="entry name" value="NUCLEAR PORE COMPLEX PROTEIN NUP155"/>
    <property type="match status" value="1"/>
</dbReference>
<feature type="domain" description="Nucleoporin Nup133/Nup155-like C-terminal" evidence="13">
    <location>
        <begin position="672"/>
        <end position="1338"/>
    </location>
</feature>
<dbReference type="InterPro" id="IPR042538">
    <property type="entry name" value="Nucleoporin_Nup155_C_3"/>
</dbReference>
<dbReference type="Gene3D" id="1.25.40.440">
    <property type="entry name" value="Nucleoporin, helical domain, central subdomain"/>
    <property type="match status" value="1"/>
</dbReference>
<proteinExistence type="inferred from homology"/>
<accession>A0A0D2CP08</accession>
<feature type="compositionally biased region" description="Polar residues" evidence="12">
    <location>
        <begin position="439"/>
        <end position="453"/>
    </location>
</feature>
<dbReference type="GO" id="GO:0000972">
    <property type="term" value="P:transcription-dependent tethering of RNA polymerase II gene DNA at nuclear periphery"/>
    <property type="evidence" value="ECO:0007669"/>
    <property type="project" value="TreeGrafter"/>
</dbReference>
<keyword evidence="11" id="KW-0539">Nucleus</keyword>